<organism evidence="2 3">
    <name type="scientific">Merluccius polli</name>
    <name type="common">Benguela hake</name>
    <name type="synonym">Merluccius cadenati</name>
    <dbReference type="NCBI Taxonomy" id="89951"/>
    <lineage>
        <taxon>Eukaryota</taxon>
        <taxon>Metazoa</taxon>
        <taxon>Chordata</taxon>
        <taxon>Craniata</taxon>
        <taxon>Vertebrata</taxon>
        <taxon>Euteleostomi</taxon>
        <taxon>Actinopterygii</taxon>
        <taxon>Neopterygii</taxon>
        <taxon>Teleostei</taxon>
        <taxon>Neoteleostei</taxon>
        <taxon>Acanthomorphata</taxon>
        <taxon>Zeiogadaria</taxon>
        <taxon>Gadariae</taxon>
        <taxon>Gadiformes</taxon>
        <taxon>Gadoidei</taxon>
        <taxon>Merlucciidae</taxon>
        <taxon>Merluccius</taxon>
    </lineage>
</organism>
<sequence>MESKEGSARTRSSASCSTKRSNNSSTVAAATMARAKAEAAKARLQYAEKEMDLKVEQAQLEAKMSMLSLHQEMAAAVAEAEVLEAAVDGSDRVSSKPHSVQLGATPLDPTERTKEYVVEQAKEQNKVQFAPEPQQTSQTGISLYAEPASLDPIQIPHLNIKCSQANADFFSSTPYPKVTTQQPRLTPETHLYSTNRQANYHSPGERSRNPSPPFPSTPRDTPQNSYHEQSNMTDLVRYFARRKLVTTGMIQFNDQPQSYRAWKQSFKGTLSSFFPPSSGQINVVRSLDMTASEEMDLLVKWLGKDSAEHAKRIGAVNVNPDRGIEMIWDRLDTCYGAPEVIEESLFQHINSFPKMSNRDYSKLHELSDLLMELEAAKTDGDLPGLQYLDTARGIIFVDFIRQQALIRNDPSFKFIVLAEVPPKADKTPWIPNRQKEISVHKTDILRTAPRASDKDHERLCPIHKMPHLLQKCRAFREKPLEERKAFLKESGICFKCCTSTQHMAKNCESTTGCLECGSERHISALHPGPAPWTEEPRPFAEHGGEQEPPPTSEVTTRCTEVCGGDQSDRSCSKICLVTVYPAGHRDRALKVYAIIDEHSNKSLARSEFFDAFNVQSPNSPYSLRTCSGVKETTGRRALGFQIESMDGTESCALPCLLECNDIPDNRSEIPTPSAASNHPHLKPVAHLIPELDPNAPIMFLLGRDIISIHKVRKQLNGPRDAPYAQKLDLGWVIVGNVCLGGIHKPTRVNTYFTSITEQKRPSIFEPCPNVFQVKERYSHSQLPNHPRVHPPEKPTCGKQAEQLGYAVFQQTKDDNKVAPSIDDITFIQIMKERQKQQLGSSAAVQDPKASSPRQQGPGSKSTLITEAQS</sequence>
<dbReference type="PANTHER" id="PTHR47331">
    <property type="entry name" value="PHD-TYPE DOMAIN-CONTAINING PROTEIN"/>
    <property type="match status" value="1"/>
</dbReference>
<feature type="region of interest" description="Disordered" evidence="1">
    <location>
        <begin position="1"/>
        <end position="32"/>
    </location>
</feature>
<dbReference type="Proteomes" id="UP001174136">
    <property type="component" value="Unassembled WGS sequence"/>
</dbReference>
<evidence type="ECO:0000313" key="2">
    <source>
        <dbReference type="EMBL" id="KAK0156618.1"/>
    </source>
</evidence>
<feature type="region of interest" description="Disordered" evidence="1">
    <location>
        <begin position="527"/>
        <end position="555"/>
    </location>
</feature>
<name>A0AA47PDE5_MERPO</name>
<feature type="compositionally biased region" description="Low complexity" evidence="1">
    <location>
        <begin position="9"/>
        <end position="32"/>
    </location>
</feature>
<dbReference type="EMBL" id="JAOPHQ010000001">
    <property type="protein sequence ID" value="KAK0156618.1"/>
    <property type="molecule type" value="Genomic_DNA"/>
</dbReference>
<evidence type="ECO:0000313" key="3">
    <source>
        <dbReference type="Proteomes" id="UP001174136"/>
    </source>
</evidence>
<gene>
    <name evidence="2" type="ORF">N1851_000049</name>
</gene>
<evidence type="ECO:0000256" key="1">
    <source>
        <dbReference type="SAM" id="MobiDB-lite"/>
    </source>
</evidence>
<keyword evidence="3" id="KW-1185">Reference proteome</keyword>
<feature type="region of interest" description="Disordered" evidence="1">
    <location>
        <begin position="195"/>
        <end position="231"/>
    </location>
</feature>
<feature type="compositionally biased region" description="Polar residues" evidence="1">
    <location>
        <begin position="218"/>
        <end position="231"/>
    </location>
</feature>
<comment type="caution">
    <text evidence="2">The sequence shown here is derived from an EMBL/GenBank/DDBJ whole genome shotgun (WGS) entry which is preliminary data.</text>
</comment>
<accession>A0AA47PDE5</accession>
<reference evidence="2" key="1">
    <citation type="journal article" date="2023" name="Front. Mar. Sci.">
        <title>A new Merluccius polli reference genome to investigate the effects of global change in West African waters.</title>
        <authorList>
            <person name="Mateo J.L."/>
            <person name="Blanco-Fernandez C."/>
            <person name="Garcia-Vazquez E."/>
            <person name="Machado-Schiaffino G."/>
        </authorList>
    </citation>
    <scope>NUCLEOTIDE SEQUENCE</scope>
    <source>
        <strain evidence="2">C29</strain>
        <tissue evidence="2">Fin</tissue>
    </source>
</reference>
<feature type="region of interest" description="Disordered" evidence="1">
    <location>
        <begin position="835"/>
        <end position="869"/>
    </location>
</feature>
<feature type="compositionally biased region" description="Basic and acidic residues" evidence="1">
    <location>
        <begin position="534"/>
        <end position="545"/>
    </location>
</feature>
<dbReference type="AlphaFoldDB" id="A0AA47PDE5"/>
<protein>
    <submittedName>
        <fullName evidence="2">Uncharacterized protein</fullName>
    </submittedName>
</protein>
<proteinExistence type="predicted"/>
<feature type="compositionally biased region" description="Polar residues" evidence="1">
    <location>
        <begin position="851"/>
        <end position="869"/>
    </location>
</feature>
<dbReference type="PANTHER" id="PTHR47331:SF6">
    <property type="entry name" value="DOUBLECORTIN DOMAIN-CONTAINING PROTEIN"/>
    <property type="match status" value="1"/>
</dbReference>